<sequence>MAIRRLSLFQRAKALVLLKQGKSMHEAVRILRQRYHLNETTEEVRNKYFPNTGSFATANLQGAEGQKIVSALEKMKLARERMRKLHQDPAFRKALDERSSERMRKLHQDPEFKKKLYKGLAKYWNTYRLRINEEAEKRGITCSIEYVKDNQSSTGEREIIIPATKETALSKMMLQERATAIEQAMQKLPEQERTIIDMLIGFTQEEISLHQAAQILKISEQDAEALFKNALTKLSRNPAIKRLR</sequence>
<name>A0A7J4IWK5_9ARCH</name>
<dbReference type="EMBL" id="DUGC01000070">
    <property type="protein sequence ID" value="HIH09913.1"/>
    <property type="molecule type" value="Genomic_DNA"/>
</dbReference>
<dbReference type="InterPro" id="IPR013324">
    <property type="entry name" value="RNA_pol_sigma_r3/r4-like"/>
</dbReference>
<organism evidence="2 3">
    <name type="scientific">Candidatus Iainarchaeum sp</name>
    <dbReference type="NCBI Taxonomy" id="3101447"/>
    <lineage>
        <taxon>Archaea</taxon>
        <taxon>Candidatus Iainarchaeota</taxon>
        <taxon>Candidatus Iainarchaeia</taxon>
        <taxon>Candidatus Iainarchaeales</taxon>
        <taxon>Candidatus Iainarchaeaceae</taxon>
        <taxon>Candidatus Iainarchaeum</taxon>
    </lineage>
</organism>
<comment type="caution">
    <text evidence="2">The sequence shown here is derived from an EMBL/GenBank/DDBJ whole genome shotgun (WGS) entry which is preliminary data.</text>
</comment>
<evidence type="ECO:0000313" key="3">
    <source>
        <dbReference type="Proteomes" id="UP000565078"/>
    </source>
</evidence>
<evidence type="ECO:0000313" key="2">
    <source>
        <dbReference type="EMBL" id="HIH09913.1"/>
    </source>
</evidence>
<dbReference type="Gene3D" id="1.20.140.160">
    <property type="match status" value="1"/>
</dbReference>
<dbReference type="GO" id="GO:0006352">
    <property type="term" value="P:DNA-templated transcription initiation"/>
    <property type="evidence" value="ECO:0007669"/>
    <property type="project" value="InterPro"/>
</dbReference>
<dbReference type="SUPFAM" id="SSF88659">
    <property type="entry name" value="Sigma3 and sigma4 domains of RNA polymerase sigma factors"/>
    <property type="match status" value="1"/>
</dbReference>
<gene>
    <name evidence="2" type="ORF">HA254_04560</name>
</gene>
<proteinExistence type="predicted"/>
<dbReference type="Proteomes" id="UP000565078">
    <property type="component" value="Unassembled WGS sequence"/>
</dbReference>
<protein>
    <submittedName>
        <fullName evidence="2">Sigma-70 family RNA polymerase sigma factor</fullName>
    </submittedName>
</protein>
<dbReference type="AlphaFoldDB" id="A0A7J4IWK5"/>
<dbReference type="GO" id="GO:0003700">
    <property type="term" value="F:DNA-binding transcription factor activity"/>
    <property type="evidence" value="ECO:0007669"/>
    <property type="project" value="InterPro"/>
</dbReference>
<dbReference type="InterPro" id="IPR007630">
    <property type="entry name" value="RNA_pol_sigma70_r4"/>
</dbReference>
<dbReference type="Pfam" id="PF04545">
    <property type="entry name" value="Sigma70_r4"/>
    <property type="match status" value="1"/>
</dbReference>
<feature type="domain" description="RNA polymerase sigma-70 region 4" evidence="1">
    <location>
        <begin position="184"/>
        <end position="234"/>
    </location>
</feature>
<accession>A0A7J4IWK5</accession>
<evidence type="ECO:0000259" key="1">
    <source>
        <dbReference type="Pfam" id="PF04545"/>
    </source>
</evidence>
<reference evidence="3" key="1">
    <citation type="journal article" date="2020" name="bioRxiv">
        <title>A rank-normalized archaeal taxonomy based on genome phylogeny resolves widespread incomplete and uneven classifications.</title>
        <authorList>
            <person name="Rinke C."/>
            <person name="Chuvochina M."/>
            <person name="Mussig A.J."/>
            <person name="Chaumeil P.-A."/>
            <person name="Waite D.W."/>
            <person name="Whitman W.B."/>
            <person name="Parks D.H."/>
            <person name="Hugenholtz P."/>
        </authorList>
    </citation>
    <scope>NUCLEOTIDE SEQUENCE [LARGE SCALE GENOMIC DNA]</scope>
</reference>